<dbReference type="PIRSF" id="PIRSF012508">
    <property type="entry name" value="YerC"/>
    <property type="match status" value="1"/>
</dbReference>
<dbReference type="Proteomes" id="UP000621856">
    <property type="component" value="Unassembled WGS sequence"/>
</dbReference>
<name>A0A8J3A5U9_9PROT</name>
<dbReference type="GO" id="GO:0043565">
    <property type="term" value="F:sequence-specific DNA binding"/>
    <property type="evidence" value="ECO:0007669"/>
    <property type="project" value="InterPro"/>
</dbReference>
<gene>
    <name evidence="2" type="ORF">FF098_014575</name>
    <name evidence="1" type="ORF">GCM10011355_27860</name>
</gene>
<dbReference type="EMBL" id="VCJR02000003">
    <property type="protein sequence ID" value="NHK29142.1"/>
    <property type="molecule type" value="Genomic_DNA"/>
</dbReference>
<sequence length="104" mass="11896">MTDQDKQIAIAELCEAILEIQTKEEANAFLRDLCTPGELLAVSERWRIARLLDAGGKSYRDIARETHASTTTVARVARFLRDEPWRGYRTILDRMKKTSGQNDE</sequence>
<protein>
    <submittedName>
        <fullName evidence="2">Helix-turn-helix domain-containing protein</fullName>
    </submittedName>
</protein>
<evidence type="ECO:0000313" key="2">
    <source>
        <dbReference type="EMBL" id="NHK29142.1"/>
    </source>
</evidence>
<dbReference type="NCBIfam" id="TIGR02531">
    <property type="entry name" value="yecD_yerC"/>
    <property type="match status" value="1"/>
</dbReference>
<dbReference type="RefSeq" id="WP_155141872.1">
    <property type="nucleotide sequence ID" value="NZ_BMGZ01000003.1"/>
</dbReference>
<dbReference type="EMBL" id="BMGZ01000003">
    <property type="protein sequence ID" value="GGI00179.1"/>
    <property type="molecule type" value="Genomic_DNA"/>
</dbReference>
<dbReference type="InterPro" id="IPR038116">
    <property type="entry name" value="TrpR-like_sf"/>
</dbReference>
<accession>A0A8J3A5U9</accession>
<dbReference type="PANTHER" id="PTHR40080">
    <property type="entry name" value="LMO1763 PROTEIN"/>
    <property type="match status" value="1"/>
</dbReference>
<comment type="caution">
    <text evidence="1">The sequence shown here is derived from an EMBL/GenBank/DDBJ whole genome shotgun (WGS) entry which is preliminary data.</text>
</comment>
<dbReference type="Pfam" id="PF01371">
    <property type="entry name" value="Trp_repressor"/>
    <property type="match status" value="1"/>
</dbReference>
<evidence type="ECO:0000313" key="3">
    <source>
        <dbReference type="Proteomes" id="UP000621856"/>
    </source>
</evidence>
<dbReference type="InterPro" id="IPR010921">
    <property type="entry name" value="Trp_repressor/repl_initiator"/>
</dbReference>
<dbReference type="PANTHER" id="PTHR40080:SF1">
    <property type="entry name" value="TRPR-LIKE PROTEIN YERC_YECD"/>
    <property type="match status" value="1"/>
</dbReference>
<dbReference type="Proteomes" id="UP000818603">
    <property type="component" value="Unassembled WGS sequence"/>
</dbReference>
<organism evidence="1 3">
    <name type="scientific">Aquisalinus luteolus</name>
    <dbReference type="NCBI Taxonomy" id="1566827"/>
    <lineage>
        <taxon>Bacteria</taxon>
        <taxon>Pseudomonadati</taxon>
        <taxon>Pseudomonadota</taxon>
        <taxon>Alphaproteobacteria</taxon>
        <taxon>Parvularculales</taxon>
        <taxon>Parvularculaceae</taxon>
        <taxon>Aquisalinus</taxon>
    </lineage>
</organism>
<evidence type="ECO:0000313" key="1">
    <source>
        <dbReference type="EMBL" id="GGI00179.1"/>
    </source>
</evidence>
<dbReference type="AlphaFoldDB" id="A0A8J3A5U9"/>
<dbReference type="SUPFAM" id="SSF48295">
    <property type="entry name" value="TrpR-like"/>
    <property type="match status" value="1"/>
</dbReference>
<dbReference type="InterPro" id="IPR000831">
    <property type="entry name" value="Trp_repress"/>
</dbReference>
<reference evidence="2 4" key="2">
    <citation type="submission" date="2020-02" db="EMBL/GenBank/DDBJ databases">
        <title>Genome sequence of Parvularcula flava strain NH6-79.</title>
        <authorList>
            <person name="Abdul Karim M.H."/>
            <person name="Lam M.Q."/>
            <person name="Chen S.J."/>
            <person name="Yahya A."/>
            <person name="Shahir S."/>
            <person name="Shamsir M.S."/>
            <person name="Chong C.S."/>
        </authorList>
    </citation>
    <scope>NUCLEOTIDE SEQUENCE [LARGE SCALE GENOMIC DNA]</scope>
    <source>
        <strain evidence="2 4">NH6-79</strain>
    </source>
</reference>
<proteinExistence type="predicted"/>
<evidence type="ECO:0000313" key="4">
    <source>
        <dbReference type="Proteomes" id="UP000818603"/>
    </source>
</evidence>
<dbReference type="Gene3D" id="1.10.1270.10">
    <property type="entry name" value="TrpR-like"/>
    <property type="match status" value="1"/>
</dbReference>
<keyword evidence="4" id="KW-1185">Reference proteome</keyword>
<dbReference type="InterPro" id="IPR013368">
    <property type="entry name" value="YecD_YerC"/>
</dbReference>
<dbReference type="GO" id="GO:0003700">
    <property type="term" value="F:DNA-binding transcription factor activity"/>
    <property type="evidence" value="ECO:0007669"/>
    <property type="project" value="InterPro"/>
</dbReference>
<reference evidence="1" key="1">
    <citation type="journal article" date="2014" name="Int. J. Syst. Evol. Microbiol.">
        <title>Complete genome sequence of Corynebacterium casei LMG S-19264T (=DSM 44701T), isolated from a smear-ripened cheese.</title>
        <authorList>
            <consortium name="US DOE Joint Genome Institute (JGI-PGF)"/>
            <person name="Walter F."/>
            <person name="Albersmeier A."/>
            <person name="Kalinowski J."/>
            <person name="Ruckert C."/>
        </authorList>
    </citation>
    <scope>NUCLEOTIDE SEQUENCE</scope>
    <source>
        <strain evidence="1">CGMCC 1.14984</strain>
    </source>
</reference>
<reference evidence="1" key="3">
    <citation type="submission" date="2020-09" db="EMBL/GenBank/DDBJ databases">
        <authorList>
            <person name="Sun Q."/>
            <person name="Zhou Y."/>
        </authorList>
    </citation>
    <scope>NUCLEOTIDE SEQUENCE</scope>
    <source>
        <strain evidence="1">CGMCC 1.14984</strain>
    </source>
</reference>